<dbReference type="GO" id="GO:0005886">
    <property type="term" value="C:plasma membrane"/>
    <property type="evidence" value="ECO:0007669"/>
    <property type="project" value="UniProtKB-SubCell"/>
</dbReference>
<evidence type="ECO:0000313" key="2">
    <source>
        <dbReference type="EMBL" id="GAE30555.1"/>
    </source>
</evidence>
<keyword evidence="3" id="KW-1185">Reference proteome</keyword>
<feature type="transmembrane region" description="Helical" evidence="1">
    <location>
        <begin position="229"/>
        <end position="251"/>
    </location>
</feature>
<organism evidence="2 3">
    <name type="scientific">Halalkalibacter hemicellulosilyticusJCM 9152</name>
    <dbReference type="NCBI Taxonomy" id="1236971"/>
    <lineage>
        <taxon>Bacteria</taxon>
        <taxon>Bacillati</taxon>
        <taxon>Bacillota</taxon>
        <taxon>Bacilli</taxon>
        <taxon>Bacillales</taxon>
        <taxon>Bacillaceae</taxon>
        <taxon>Halalkalibacter</taxon>
    </lineage>
</organism>
<feature type="transmembrane region" description="Helical" evidence="1">
    <location>
        <begin position="148"/>
        <end position="169"/>
    </location>
</feature>
<dbReference type="RefSeq" id="WP_035343323.1">
    <property type="nucleotide sequence ID" value="NZ_BAUU01000012.1"/>
</dbReference>
<evidence type="ECO:0008006" key="4">
    <source>
        <dbReference type="Google" id="ProtNLM"/>
    </source>
</evidence>
<dbReference type="Pfam" id="PF12679">
    <property type="entry name" value="ABC2_membrane_2"/>
    <property type="match status" value="1"/>
</dbReference>
<feature type="transmembrane region" description="Helical" evidence="1">
    <location>
        <begin position="181"/>
        <end position="202"/>
    </location>
</feature>
<dbReference type="GO" id="GO:0140359">
    <property type="term" value="F:ABC-type transporter activity"/>
    <property type="evidence" value="ECO:0007669"/>
    <property type="project" value="InterPro"/>
</dbReference>
<proteinExistence type="predicted"/>
<comment type="caution">
    <text evidence="2">The sequence shown here is derived from an EMBL/GenBank/DDBJ whole genome shotgun (WGS) entry which is preliminary data.</text>
</comment>
<reference evidence="2" key="1">
    <citation type="journal article" date="2014" name="Genome Announc.">
        <title>Draft Genome Sequences of Three Alkaliphilic Bacillus Strains, Bacillus wakoensis JCM 9140T, Bacillus akibai JCM 9157T, and Bacillus hemicellulosilyticus JCM 9152T.</title>
        <authorList>
            <person name="Yuki M."/>
            <person name="Oshima K."/>
            <person name="Suda W."/>
            <person name="Oshida Y."/>
            <person name="Kitamura K."/>
            <person name="Iida T."/>
            <person name="Hattori M."/>
            <person name="Ohkuma M."/>
        </authorList>
    </citation>
    <scope>NUCLEOTIDE SEQUENCE [LARGE SCALE GENOMIC DNA]</scope>
    <source>
        <strain evidence="2">JCM 9152</strain>
    </source>
</reference>
<keyword evidence="1" id="KW-1133">Transmembrane helix</keyword>
<dbReference type="Proteomes" id="UP000018895">
    <property type="component" value="Unassembled WGS sequence"/>
</dbReference>
<dbReference type="EMBL" id="BAUU01000012">
    <property type="protein sequence ID" value="GAE30555.1"/>
    <property type="molecule type" value="Genomic_DNA"/>
</dbReference>
<feature type="transmembrane region" description="Helical" evidence="1">
    <location>
        <begin position="73"/>
        <end position="93"/>
    </location>
</feature>
<protein>
    <recommendedName>
        <fullName evidence="4">ABC transporter permease</fullName>
    </recommendedName>
</protein>
<dbReference type="PANTHER" id="PTHR37305:SF1">
    <property type="entry name" value="MEMBRANE PROTEIN"/>
    <property type="match status" value="1"/>
</dbReference>
<accession>W4QEP4</accession>
<dbReference type="OrthoDB" id="4187110at2"/>
<feature type="transmembrane region" description="Helical" evidence="1">
    <location>
        <begin position="21"/>
        <end position="42"/>
    </location>
</feature>
<keyword evidence="1" id="KW-0812">Transmembrane</keyword>
<dbReference type="STRING" id="1236971.JCM9152_1965"/>
<evidence type="ECO:0000256" key="1">
    <source>
        <dbReference type="SAM" id="Phobius"/>
    </source>
</evidence>
<evidence type="ECO:0000313" key="3">
    <source>
        <dbReference type="Proteomes" id="UP000018895"/>
    </source>
</evidence>
<gene>
    <name evidence="2" type="ORF">JCM9152_1965</name>
</gene>
<name>W4QEP4_9BACI</name>
<keyword evidence="1" id="KW-0472">Membrane</keyword>
<dbReference type="PANTHER" id="PTHR37305">
    <property type="entry name" value="INTEGRAL MEMBRANE PROTEIN-RELATED"/>
    <property type="match status" value="1"/>
</dbReference>
<feature type="transmembrane region" description="Helical" evidence="1">
    <location>
        <begin position="114"/>
        <end position="136"/>
    </location>
</feature>
<dbReference type="AlphaFoldDB" id="W4QEP4"/>
<sequence>MRTFWILFKKEMVESMKNGKWIWLPITLIILGISQPITTYFMPQILEMAGNLPEGTVIELPTPTGEEVLSGVLSQYGTIGTLLFILASMGMIAHERRSGVLTLIMARPVYSIQYIMSKFAAQSFLLIVSLFFGYALSWYYTNLLFSTITFQAMISSFMIYSVWVLIVIATTTFVSTVLKQAGGIAGVSVILLGTMGILSTLLPKYMEWSPGNISNEAMLLINETSSSNLWFVSLSSVILIAILLMVAIVTFNRLESYHQADF</sequence>